<gene>
    <name evidence="4" type="ORF">NCTC11088_00807</name>
</gene>
<evidence type="ECO:0000313" key="5">
    <source>
        <dbReference type="Proteomes" id="UP000254777"/>
    </source>
</evidence>
<feature type="signal peptide" evidence="2">
    <location>
        <begin position="1"/>
        <end position="25"/>
    </location>
</feature>
<dbReference type="InterPro" id="IPR001119">
    <property type="entry name" value="SLH_dom"/>
</dbReference>
<keyword evidence="2" id="KW-0732">Signal</keyword>
<feature type="compositionally biased region" description="Basic and acidic residues" evidence="1">
    <location>
        <begin position="202"/>
        <end position="221"/>
    </location>
</feature>
<feature type="domain" description="SLH" evidence="3">
    <location>
        <begin position="83"/>
        <end position="152"/>
    </location>
</feature>
<name>A0A379DBW8_9FIRM</name>
<evidence type="ECO:0000259" key="3">
    <source>
        <dbReference type="PROSITE" id="PS51272"/>
    </source>
</evidence>
<dbReference type="RefSeq" id="WP_004820673.1">
    <property type="nucleotide sequence ID" value="NZ_UGTH01000001.1"/>
</dbReference>
<dbReference type="EMBL" id="UGTH01000001">
    <property type="protein sequence ID" value="SUB75045.1"/>
    <property type="molecule type" value="Genomic_DNA"/>
</dbReference>
<evidence type="ECO:0000256" key="1">
    <source>
        <dbReference type="SAM" id="MobiDB-lite"/>
    </source>
</evidence>
<dbReference type="Proteomes" id="UP000254777">
    <property type="component" value="Unassembled WGS sequence"/>
</dbReference>
<dbReference type="Pfam" id="PF00395">
    <property type="entry name" value="SLH"/>
    <property type="match status" value="1"/>
</dbReference>
<proteinExistence type="predicted"/>
<dbReference type="AlphaFoldDB" id="A0A379DBW8"/>
<dbReference type="Gene3D" id="3.90.1010.20">
    <property type="match status" value="1"/>
</dbReference>
<dbReference type="PROSITE" id="PS51272">
    <property type="entry name" value="SLH"/>
    <property type="match status" value="2"/>
</dbReference>
<organism evidence="4 5">
    <name type="scientific">Peptoniphilus indolicus</name>
    <dbReference type="NCBI Taxonomy" id="33030"/>
    <lineage>
        <taxon>Bacteria</taxon>
        <taxon>Bacillati</taxon>
        <taxon>Bacillota</taxon>
        <taxon>Tissierellia</taxon>
        <taxon>Tissierellales</taxon>
        <taxon>Peptoniphilaceae</taxon>
        <taxon>Peptoniphilus</taxon>
    </lineage>
</organism>
<feature type="chain" id="PRO_5017044531" evidence="2">
    <location>
        <begin position="26"/>
        <end position="866"/>
    </location>
</feature>
<evidence type="ECO:0000256" key="2">
    <source>
        <dbReference type="SAM" id="SignalP"/>
    </source>
</evidence>
<feature type="region of interest" description="Disordered" evidence="1">
    <location>
        <begin position="238"/>
        <end position="274"/>
    </location>
</feature>
<feature type="region of interest" description="Disordered" evidence="1">
    <location>
        <begin position="202"/>
        <end position="223"/>
    </location>
</feature>
<protein>
    <submittedName>
        <fullName evidence="4">Hexagonal wall protein</fullName>
    </submittedName>
</protein>
<sequence>MKEKILSAGLAALLLVGSINPVAYAQNGLSNKAKVEKLVSRKIVEGDEKGNLNLNDNIKRSEITKIIVYALGKEAEAKKLQPKQGKFSDVLINHWANGVISFASEEKMKNGQNIVNGYPDGTFKPEDNITNAELLKMLVVATKKDLNSIEIKNAQWPKDYIKWAEEEKLIGKDTGIEKIEPSEKATRETAFVALSNGLEKIEKKTNTSTNKEEPKKTENKNRSGFNYRTINIVGYDTPRENRSSSAVDLRPAKPLNPTNTVTPKQPDIPVESSQKEVLDKVPSKIILKDGNDIVKEYTWTKDEWVGNKEIVKKLNQTLPKKYENLDKNTFNIELFNSNGQKLELIKEINVTGGGENKKLITVYLNDDKSSYIMLFFEFESKETKTDRPSKDKKTGTSLDRNLISNLERGSVPIAGPIPRPKEERNRDKLKFLTTEEIDKIGKDKIYPDGEYYGDGYGHHKAKAVPLKVTIKDNKIVDIAVVKEELIKADKHHPDIDDGGVYLRGYEKVRESILKNQNHHQLAYSLCSYYEAKDKIVRMINENKNNAEKSYEEAFNQIIGEGEIPKEKFIIGNAADLENNIHVSLRNYASEKLGYKKYFDQIDGVSGATDTAKGTVEAVAMALEKADPAIQFTNLIITGEFGTREGYTVKENSKLDLDKLQVELTMKNSSEKKTVPYSDFDQYGLKVINVYTGKEVKNGSEINSNLLGTDINRGLYLAVIHEDSNTIKRCKVIYVEEERVKLEPLGIYLKVSGSDNLINLTPFNPEEFAQKVKVSPDVYKAVSSLNGVEFILKYREESNEERETQLVYKKENLKEALEHNREIILDIDTSKISSKSGKKIKYKYTTYNLNIIEDTSMKNFIDKDNRN</sequence>
<reference evidence="4 5" key="1">
    <citation type="submission" date="2018-06" db="EMBL/GenBank/DDBJ databases">
        <authorList>
            <consortium name="Pathogen Informatics"/>
            <person name="Doyle S."/>
        </authorList>
    </citation>
    <scope>NUCLEOTIDE SEQUENCE [LARGE SCALE GENOMIC DNA]</scope>
    <source>
        <strain evidence="4 5">NCTC11088</strain>
    </source>
</reference>
<accession>A0A379DBW8</accession>
<evidence type="ECO:0000313" key="4">
    <source>
        <dbReference type="EMBL" id="SUB75045.1"/>
    </source>
</evidence>
<feature type="domain" description="SLH" evidence="3">
    <location>
        <begin position="18"/>
        <end position="81"/>
    </location>
</feature>